<evidence type="ECO:0000256" key="7">
    <source>
        <dbReference type="PROSITE-ProRule" id="PRU01379"/>
    </source>
</evidence>
<dbReference type="Pfam" id="PF00246">
    <property type="entry name" value="Peptidase_M14"/>
    <property type="match status" value="1"/>
</dbReference>
<keyword evidence="9" id="KW-0121">Carboxypeptidase</keyword>
<gene>
    <name evidence="9" type="ORF">CfE428DRAFT_3621</name>
</gene>
<dbReference type="GO" id="GO:0008270">
    <property type="term" value="F:zinc ion binding"/>
    <property type="evidence" value="ECO:0007669"/>
    <property type="project" value="InterPro"/>
</dbReference>
<evidence type="ECO:0000256" key="6">
    <source>
        <dbReference type="ARBA" id="ARBA00023049"/>
    </source>
</evidence>
<feature type="domain" description="Peptidase M14" evidence="8">
    <location>
        <begin position="1"/>
        <end position="249"/>
    </location>
</feature>
<comment type="cofactor">
    <cofactor evidence="1">
        <name>Zn(2+)</name>
        <dbReference type="ChEBI" id="CHEBI:29105"/>
    </cofactor>
</comment>
<keyword evidence="5" id="KW-0862">Zinc</keyword>
<dbReference type="PANTHER" id="PTHR11705:SF143">
    <property type="entry name" value="SLL0236 PROTEIN"/>
    <property type="match status" value="1"/>
</dbReference>
<dbReference type="InParanoid" id="B4D3Y3"/>
<dbReference type="STRING" id="497964.CfE428DRAFT_3621"/>
<dbReference type="InterPro" id="IPR000834">
    <property type="entry name" value="Peptidase_M14"/>
</dbReference>
<proteinExistence type="inferred from homology"/>
<dbReference type="Proteomes" id="UP000005824">
    <property type="component" value="Unassembled WGS sequence"/>
</dbReference>
<dbReference type="RefSeq" id="WP_006980946.1">
    <property type="nucleotide sequence ID" value="NZ_ABVL01000010.1"/>
</dbReference>
<organism evidence="9 10">
    <name type="scientific">Chthoniobacter flavus Ellin428</name>
    <dbReference type="NCBI Taxonomy" id="497964"/>
    <lineage>
        <taxon>Bacteria</taxon>
        <taxon>Pseudomonadati</taxon>
        <taxon>Verrucomicrobiota</taxon>
        <taxon>Spartobacteria</taxon>
        <taxon>Chthoniobacterales</taxon>
        <taxon>Chthoniobacteraceae</taxon>
        <taxon>Chthoniobacter</taxon>
    </lineage>
</organism>
<accession>B4D3Y3</accession>
<dbReference type="PANTHER" id="PTHR11705">
    <property type="entry name" value="PROTEASE FAMILY M14 CARBOXYPEPTIDASE A,B"/>
    <property type="match status" value="1"/>
</dbReference>
<dbReference type="AlphaFoldDB" id="B4D3Y3"/>
<keyword evidence="6" id="KW-0482">Metalloprotease</keyword>
<evidence type="ECO:0000256" key="3">
    <source>
        <dbReference type="ARBA" id="ARBA00022670"/>
    </source>
</evidence>
<dbReference type="FunCoup" id="B4D3Y3">
    <property type="interactions" value="2"/>
</dbReference>
<evidence type="ECO:0000256" key="4">
    <source>
        <dbReference type="ARBA" id="ARBA00022801"/>
    </source>
</evidence>
<dbReference type="SUPFAM" id="SSF53187">
    <property type="entry name" value="Zn-dependent exopeptidases"/>
    <property type="match status" value="1"/>
</dbReference>
<sequence>MQGSPIFTRSIGRSVEGREIIVHANFGFAVSPPPRNSTLLIGGTHGNEPATVRALEDYLQSPAWEALRQFPTMVLPLANPDGAERATRYNARGVDLNRNCGFNWRPDCEEPPGPAAWSEPESVALRDFILAWQPAKVVSLHWALAEIDADGVQSTPLAQAMWESLDENARRPYRLRVTEPGRGQRRLERIYAACPGSVGQWCGYGLEYADGSAPAMITLELPYDPEAEARPDELPEDHLDTVRALWKTDAAGYLRGIEPGVHAMLATAIRFPAHS</sequence>
<evidence type="ECO:0000259" key="8">
    <source>
        <dbReference type="PROSITE" id="PS52035"/>
    </source>
</evidence>
<dbReference type="Gene3D" id="3.40.630.10">
    <property type="entry name" value="Zn peptidases"/>
    <property type="match status" value="1"/>
</dbReference>
<evidence type="ECO:0000313" key="10">
    <source>
        <dbReference type="Proteomes" id="UP000005824"/>
    </source>
</evidence>
<dbReference type="SMART" id="SM00631">
    <property type="entry name" value="Zn_pept"/>
    <property type="match status" value="1"/>
</dbReference>
<dbReference type="EMBL" id="ABVL01000010">
    <property type="protein sequence ID" value="EDY18963.1"/>
    <property type="molecule type" value="Genomic_DNA"/>
</dbReference>
<dbReference type="eggNOG" id="COG2866">
    <property type="taxonomic scope" value="Bacteria"/>
</dbReference>
<dbReference type="GO" id="GO:0005615">
    <property type="term" value="C:extracellular space"/>
    <property type="evidence" value="ECO:0007669"/>
    <property type="project" value="TreeGrafter"/>
</dbReference>
<feature type="active site" description="Proton donor/acceptor" evidence="7">
    <location>
        <position position="220"/>
    </location>
</feature>
<comment type="similarity">
    <text evidence="2 7">Belongs to the peptidase M14 family.</text>
</comment>
<evidence type="ECO:0000313" key="9">
    <source>
        <dbReference type="EMBL" id="EDY18963.1"/>
    </source>
</evidence>
<keyword evidence="10" id="KW-1185">Reference proteome</keyword>
<evidence type="ECO:0000256" key="2">
    <source>
        <dbReference type="ARBA" id="ARBA00005988"/>
    </source>
</evidence>
<dbReference type="GO" id="GO:0004181">
    <property type="term" value="F:metallocarboxypeptidase activity"/>
    <property type="evidence" value="ECO:0007669"/>
    <property type="project" value="InterPro"/>
</dbReference>
<comment type="caution">
    <text evidence="9">The sequence shown here is derived from an EMBL/GenBank/DDBJ whole genome shotgun (WGS) entry which is preliminary data.</text>
</comment>
<keyword evidence="3" id="KW-0645">Protease</keyword>
<evidence type="ECO:0000256" key="1">
    <source>
        <dbReference type="ARBA" id="ARBA00001947"/>
    </source>
</evidence>
<dbReference type="PRINTS" id="PR00765">
    <property type="entry name" value="CRBOXYPTASEA"/>
</dbReference>
<protein>
    <submittedName>
        <fullName evidence="9">Peptidase M14 carboxypeptidase A</fullName>
    </submittedName>
</protein>
<evidence type="ECO:0000256" key="5">
    <source>
        <dbReference type="ARBA" id="ARBA00022833"/>
    </source>
</evidence>
<dbReference type="GO" id="GO:0006508">
    <property type="term" value="P:proteolysis"/>
    <property type="evidence" value="ECO:0007669"/>
    <property type="project" value="UniProtKB-KW"/>
</dbReference>
<name>B4D3Y3_9BACT</name>
<dbReference type="PROSITE" id="PS52035">
    <property type="entry name" value="PEPTIDASE_M14"/>
    <property type="match status" value="1"/>
</dbReference>
<reference evidence="9 10" key="1">
    <citation type="journal article" date="2011" name="J. Bacteriol.">
        <title>Genome sequence of Chthoniobacter flavus Ellin428, an aerobic heterotrophic soil bacterium.</title>
        <authorList>
            <person name="Kant R."/>
            <person name="van Passel M.W."/>
            <person name="Palva A."/>
            <person name="Lucas S."/>
            <person name="Lapidus A."/>
            <person name="Glavina Del Rio T."/>
            <person name="Dalin E."/>
            <person name="Tice H."/>
            <person name="Bruce D."/>
            <person name="Goodwin L."/>
            <person name="Pitluck S."/>
            <person name="Larimer F.W."/>
            <person name="Land M.L."/>
            <person name="Hauser L."/>
            <person name="Sangwan P."/>
            <person name="de Vos W.M."/>
            <person name="Janssen P.H."/>
            <person name="Smidt H."/>
        </authorList>
    </citation>
    <scope>NUCLEOTIDE SEQUENCE [LARGE SCALE GENOMIC DNA]</scope>
    <source>
        <strain evidence="9 10">Ellin428</strain>
    </source>
</reference>
<keyword evidence="4" id="KW-0378">Hydrolase</keyword>